<evidence type="ECO:0000313" key="7">
    <source>
        <dbReference type="EMBL" id="EPC03434.1"/>
    </source>
</evidence>
<evidence type="ECO:0000256" key="1">
    <source>
        <dbReference type="ARBA" id="ARBA00001933"/>
    </source>
</evidence>
<evidence type="ECO:0000256" key="5">
    <source>
        <dbReference type="ARBA" id="ARBA00022898"/>
    </source>
</evidence>
<dbReference type="InterPro" id="IPR005814">
    <property type="entry name" value="Aminotrans_3"/>
</dbReference>
<dbReference type="FunFam" id="3.40.640.10:FF:000014">
    <property type="entry name" value="Adenosylmethionine-8-amino-7-oxononanoate aminotransferase, probable"/>
    <property type="match status" value="1"/>
</dbReference>
<evidence type="ECO:0008006" key="9">
    <source>
        <dbReference type="Google" id="ProtNLM"/>
    </source>
</evidence>
<dbReference type="InterPro" id="IPR049704">
    <property type="entry name" value="Aminotrans_3_PPA_site"/>
</dbReference>
<dbReference type="CDD" id="cd00610">
    <property type="entry name" value="OAT_like"/>
    <property type="match status" value="1"/>
</dbReference>
<dbReference type="InterPro" id="IPR015421">
    <property type="entry name" value="PyrdxlP-dep_Trfase_major"/>
</dbReference>
<dbReference type="OrthoDB" id="9801052at2"/>
<comment type="cofactor">
    <cofactor evidence="1">
        <name>pyridoxal 5'-phosphate</name>
        <dbReference type="ChEBI" id="CHEBI:597326"/>
    </cofactor>
</comment>
<comment type="similarity">
    <text evidence="2 6">Belongs to the class-III pyridoxal-phosphate-dependent aminotransferase family.</text>
</comment>
<dbReference type="STRING" id="1121939.L861_18010"/>
<evidence type="ECO:0000256" key="2">
    <source>
        <dbReference type="ARBA" id="ARBA00008954"/>
    </source>
</evidence>
<dbReference type="InterPro" id="IPR015424">
    <property type="entry name" value="PyrdxlP-dep_Trfase"/>
</dbReference>
<dbReference type="GO" id="GO:0030170">
    <property type="term" value="F:pyridoxal phosphate binding"/>
    <property type="evidence" value="ECO:0007669"/>
    <property type="project" value="InterPro"/>
</dbReference>
<name>S2L6P4_LITA3</name>
<gene>
    <name evidence="7" type="ORF">L861_18010</name>
</gene>
<dbReference type="NCBIfam" id="NF004625">
    <property type="entry name" value="PRK05965.1"/>
    <property type="match status" value="1"/>
</dbReference>
<keyword evidence="8" id="KW-1185">Reference proteome</keyword>
<comment type="caution">
    <text evidence="7">The sequence shown here is derived from an EMBL/GenBank/DDBJ whole genome shotgun (WGS) entry which is preliminary data.</text>
</comment>
<dbReference type="eggNOG" id="COG0161">
    <property type="taxonomic scope" value="Bacteria"/>
</dbReference>
<dbReference type="Gene3D" id="3.40.640.10">
    <property type="entry name" value="Type I PLP-dependent aspartate aminotransferase-like (Major domain)"/>
    <property type="match status" value="1"/>
</dbReference>
<keyword evidence="5 6" id="KW-0663">Pyridoxal phosphate</keyword>
<dbReference type="PATRIC" id="fig|1121939.11.peg.1055"/>
<keyword evidence="3" id="KW-0032">Aminotransferase</keyword>
<reference evidence="7 8" key="1">
    <citation type="journal article" date="2013" name="Genome Announc.">
        <title>Draft genome sequence of the moderately halophilic gammaproteobacterium Halomonas anticariensis FP35.</title>
        <authorList>
            <person name="Tahrioui A."/>
            <person name="Quesada E."/>
            <person name="Llamas I."/>
        </authorList>
    </citation>
    <scope>NUCLEOTIDE SEQUENCE [LARGE SCALE GENOMIC DNA]</scope>
    <source>
        <strain evidence="8">DSM 16096 / CECT 5854 / LMG 22089 / FP35</strain>
    </source>
</reference>
<evidence type="ECO:0000256" key="6">
    <source>
        <dbReference type="RuleBase" id="RU003560"/>
    </source>
</evidence>
<dbReference type="PANTHER" id="PTHR43094:SF1">
    <property type="entry name" value="AMINOTRANSFERASE CLASS-III"/>
    <property type="match status" value="1"/>
</dbReference>
<dbReference type="PANTHER" id="PTHR43094">
    <property type="entry name" value="AMINOTRANSFERASE"/>
    <property type="match status" value="1"/>
</dbReference>
<dbReference type="PROSITE" id="PS00600">
    <property type="entry name" value="AA_TRANSFER_CLASS_3"/>
    <property type="match status" value="1"/>
</dbReference>
<sequence length="462" mass="50370">MGNNYLHGLDRAHLVHPVVSWSSHEQRGATILESGSGAYLRDSEGRQYLDGFSGLWCVNIGYGHDSVAEAATRQMRQLPYATGYFHYASEPSIRFAEAIAQRTPGDLDHVYFTLGGSDAVDSAVRFIRYYHNVTGAPQRKHFIALERGYHGSSSTGSGLTALPLFHDHFDGPSAFQHHIPSYYPYRNPVGPSEEAIIAESVRALRATVERLGAENVAAFFCEPIQGSGGIIVPPRGWLKAMHQVCREYGILLVVDEVITGFGRTGPLFALEDEGVVPDLMTMAKGLTSGYAPLGAVVLSERIYRGIADNAPAGKPVGHGFTYSGHPVSCAVGLEVLRLYEEGGLLANGQRVGAYFQQRLGELEEHPLVGESRGRGLLGAVELVTDKARKTKFDSSLRLPDRLLTLGRERGLIFRAFADDILGFAPPLCCSCEDIDLLIERLSSTLDAALDEPDIHAALRHRL</sequence>
<dbReference type="Gene3D" id="3.90.1150.10">
    <property type="entry name" value="Aspartate Aminotransferase, domain 1"/>
    <property type="match status" value="1"/>
</dbReference>
<dbReference type="Pfam" id="PF00202">
    <property type="entry name" value="Aminotran_3"/>
    <property type="match status" value="1"/>
</dbReference>
<dbReference type="PIRSF" id="PIRSF000521">
    <property type="entry name" value="Transaminase_4ab_Lys_Orn"/>
    <property type="match status" value="1"/>
</dbReference>
<organism evidence="7 8">
    <name type="scientific">Litchfieldella anticariensis (strain DSM 16096 / CECT 5854 / CIP 108499 / LMG 22089 / FP35)</name>
    <name type="common">Halomonas anticariensis</name>
    <dbReference type="NCBI Taxonomy" id="1121939"/>
    <lineage>
        <taxon>Bacteria</taxon>
        <taxon>Pseudomonadati</taxon>
        <taxon>Pseudomonadota</taxon>
        <taxon>Gammaproteobacteria</taxon>
        <taxon>Oceanospirillales</taxon>
        <taxon>Halomonadaceae</taxon>
        <taxon>Litchfieldella</taxon>
    </lineage>
</organism>
<dbReference type="GO" id="GO:0008483">
    <property type="term" value="F:transaminase activity"/>
    <property type="evidence" value="ECO:0007669"/>
    <property type="project" value="UniProtKB-KW"/>
</dbReference>
<evidence type="ECO:0000256" key="3">
    <source>
        <dbReference type="ARBA" id="ARBA00022576"/>
    </source>
</evidence>
<dbReference type="AlphaFoldDB" id="S2L6P4"/>
<dbReference type="EMBL" id="ASTJ01000012">
    <property type="protein sequence ID" value="EPC03434.1"/>
    <property type="molecule type" value="Genomic_DNA"/>
</dbReference>
<keyword evidence="4" id="KW-0808">Transferase</keyword>
<dbReference type="SUPFAM" id="SSF53383">
    <property type="entry name" value="PLP-dependent transferases"/>
    <property type="match status" value="1"/>
</dbReference>
<evidence type="ECO:0000256" key="4">
    <source>
        <dbReference type="ARBA" id="ARBA00022679"/>
    </source>
</evidence>
<protein>
    <recommendedName>
        <fullName evidence="9">Aminotransferase</fullName>
    </recommendedName>
</protein>
<proteinExistence type="inferred from homology"/>
<dbReference type="InterPro" id="IPR015422">
    <property type="entry name" value="PyrdxlP-dep_Trfase_small"/>
</dbReference>
<evidence type="ECO:0000313" key="8">
    <source>
        <dbReference type="Proteomes" id="UP000014463"/>
    </source>
</evidence>
<dbReference type="Proteomes" id="UP000014463">
    <property type="component" value="Unassembled WGS sequence"/>
</dbReference>
<dbReference type="RefSeq" id="WP_016415550.1">
    <property type="nucleotide sequence ID" value="NZ_AUAB01000018.1"/>
</dbReference>
<accession>S2L6P4</accession>